<proteinExistence type="predicted"/>
<accession>A0ABU3QXK2</accession>
<dbReference type="Proteomes" id="UP001257914">
    <property type="component" value="Unassembled WGS sequence"/>
</dbReference>
<comment type="caution">
    <text evidence="1">The sequence shown here is derived from an EMBL/GenBank/DDBJ whole genome shotgun (WGS) entry which is preliminary data.</text>
</comment>
<evidence type="ECO:0000313" key="2">
    <source>
        <dbReference type="Proteomes" id="UP001257914"/>
    </source>
</evidence>
<protein>
    <recommendedName>
        <fullName evidence="3">Transmembrane cytochrome oxidase associated protein</fullName>
    </recommendedName>
</protein>
<gene>
    <name evidence="1" type="ORF">RT723_03940</name>
</gene>
<name>A0ABU3QXK2_9GAMM</name>
<sequence>MKSKSFFSIFAVMAAVPLVLAFMVLKFGWFTPGATAKGQFVESEITLDLKDMAEKPIWNLVFQPSEKDCDQTCEEQLYGLNQTYIALGKLQKRVNAVVLNESIALTEYPLLKHHKARNAELDVGHIYLVDPFGKVIIKYAGSTKREQTIKTSKDILADVKKLLNYARVG</sequence>
<keyword evidence="2" id="KW-1185">Reference proteome</keyword>
<reference evidence="1 2" key="1">
    <citation type="submission" date="2023-10" db="EMBL/GenBank/DDBJ databases">
        <title>Psychrosphaera aquimaarina strain SW33 isolated from seawater.</title>
        <authorList>
            <person name="Bayburt H."/>
            <person name="Kim J.M."/>
            <person name="Choi B.J."/>
            <person name="Jeon C.O."/>
        </authorList>
    </citation>
    <scope>NUCLEOTIDE SEQUENCE [LARGE SCALE GENOMIC DNA]</scope>
    <source>
        <strain evidence="1 2">KCTC 52743</strain>
    </source>
</reference>
<evidence type="ECO:0000313" key="1">
    <source>
        <dbReference type="EMBL" id="MDU0112164.1"/>
    </source>
</evidence>
<dbReference type="EMBL" id="JAWCUA010000003">
    <property type="protein sequence ID" value="MDU0112164.1"/>
    <property type="molecule type" value="Genomic_DNA"/>
</dbReference>
<dbReference type="RefSeq" id="WP_315945960.1">
    <property type="nucleotide sequence ID" value="NZ_JAWCUA010000003.1"/>
</dbReference>
<evidence type="ECO:0008006" key="3">
    <source>
        <dbReference type="Google" id="ProtNLM"/>
    </source>
</evidence>
<organism evidence="1 2">
    <name type="scientific">Psychrosphaera aquimarina</name>
    <dbReference type="NCBI Taxonomy" id="2044854"/>
    <lineage>
        <taxon>Bacteria</taxon>
        <taxon>Pseudomonadati</taxon>
        <taxon>Pseudomonadota</taxon>
        <taxon>Gammaproteobacteria</taxon>
        <taxon>Alteromonadales</taxon>
        <taxon>Pseudoalteromonadaceae</taxon>
        <taxon>Psychrosphaera</taxon>
    </lineage>
</organism>